<evidence type="ECO:0000256" key="3">
    <source>
        <dbReference type="ARBA" id="ARBA00048782"/>
    </source>
</evidence>
<accession>A0A110BFA4</accession>
<reference evidence="7" key="1">
    <citation type="submission" date="2015-11" db="EMBL/GenBank/DDBJ databases">
        <authorList>
            <person name="Dugat-Bony E."/>
        </authorList>
    </citation>
    <scope>NUCLEOTIDE SEQUENCE [LARGE SCALE GENOMIC DNA]</scope>
    <source>
        <strain evidence="7">Mu292</strain>
    </source>
</reference>
<dbReference type="InterPro" id="IPR002569">
    <property type="entry name" value="Met_Sox_Rdtase_MsrA_dom"/>
</dbReference>
<evidence type="ECO:0000259" key="5">
    <source>
        <dbReference type="Pfam" id="PF01625"/>
    </source>
</evidence>
<dbReference type="SUPFAM" id="SSF55068">
    <property type="entry name" value="Peptide methionine sulfoxide reductase"/>
    <property type="match status" value="1"/>
</dbReference>
<evidence type="ECO:0000256" key="4">
    <source>
        <dbReference type="HAMAP-Rule" id="MF_01401"/>
    </source>
</evidence>
<keyword evidence="7" id="KW-1185">Reference proteome</keyword>
<evidence type="ECO:0000313" key="6">
    <source>
        <dbReference type="EMBL" id="CUU67506.1"/>
    </source>
</evidence>
<evidence type="ECO:0000313" key="7">
    <source>
        <dbReference type="Proteomes" id="UP000182498"/>
    </source>
</evidence>
<dbReference type="PANTHER" id="PTHR42799">
    <property type="entry name" value="MITOCHONDRIAL PEPTIDE METHIONINE SULFOXIDE REDUCTASE"/>
    <property type="match status" value="1"/>
</dbReference>
<dbReference type="NCBIfam" id="TIGR00401">
    <property type="entry name" value="msrA"/>
    <property type="match status" value="1"/>
</dbReference>
<dbReference type="GO" id="GO:0034599">
    <property type="term" value="P:cellular response to oxidative stress"/>
    <property type="evidence" value="ECO:0007669"/>
    <property type="project" value="TreeGrafter"/>
</dbReference>
<comment type="similarity">
    <text evidence="4">Belongs to the MsrA Met sulfoxide reductase family.</text>
</comment>
<protein>
    <recommendedName>
        <fullName evidence="4">Peptide methionine sulfoxide reductase MsrA</fullName>
        <shortName evidence="4">Protein-methionine-S-oxide reductase</shortName>
        <ecNumber evidence="4">1.8.4.11</ecNumber>
    </recommendedName>
    <alternativeName>
        <fullName evidence="4">Peptide-methionine (S)-S-oxide reductase</fullName>
        <shortName evidence="4">Peptide Met(O) reductase</shortName>
    </alternativeName>
</protein>
<dbReference type="HAMAP" id="MF_01401">
    <property type="entry name" value="MsrA"/>
    <property type="match status" value="1"/>
</dbReference>
<feature type="active site" evidence="4">
    <location>
        <position position="65"/>
    </location>
</feature>
<feature type="domain" description="Peptide methionine sulphoxide reductase MsrA" evidence="5">
    <location>
        <begin position="59"/>
        <end position="221"/>
    </location>
</feature>
<dbReference type="EC" id="1.8.4.11" evidence="4"/>
<dbReference type="AlphaFoldDB" id="A0A110BFA4"/>
<proteinExistence type="inferred from homology"/>
<dbReference type="InterPro" id="IPR050162">
    <property type="entry name" value="MsrA_MetSO_reductase"/>
</dbReference>
<sequence>MDFLQRLMAMNSSGPFHAERPDAETALKGGRHPVLTDPKPHTVLGTPVTGPWKAGQQHIVLGLGCFWGAEKLLWQIDGVEATSVGYAGGYTPNPTYREVCTGRTGHSEVVDVVWDPSVVSLESILKVALENHDPTQGDRQGNDVGSQYRSVIFPVGTPEEVASQVGIARSVVASYGERLRDAGYGDITTEIVPLAETPAGEYYLAEDEHQQYLDKNPDGYCPVHATGVTCG</sequence>
<comment type="catalytic activity">
    <reaction evidence="3 4">
        <text>[thioredoxin]-disulfide + L-methionine + H2O = L-methionine (S)-S-oxide + [thioredoxin]-dithiol</text>
        <dbReference type="Rhea" id="RHEA:19993"/>
        <dbReference type="Rhea" id="RHEA-COMP:10698"/>
        <dbReference type="Rhea" id="RHEA-COMP:10700"/>
        <dbReference type="ChEBI" id="CHEBI:15377"/>
        <dbReference type="ChEBI" id="CHEBI:29950"/>
        <dbReference type="ChEBI" id="CHEBI:50058"/>
        <dbReference type="ChEBI" id="CHEBI:57844"/>
        <dbReference type="ChEBI" id="CHEBI:58772"/>
        <dbReference type="EC" id="1.8.4.11"/>
    </reaction>
</comment>
<dbReference type="GO" id="GO:0008113">
    <property type="term" value="F:peptide-methionine (S)-S-oxide reductase activity"/>
    <property type="evidence" value="ECO:0007669"/>
    <property type="project" value="UniProtKB-UniRule"/>
</dbReference>
<dbReference type="GO" id="GO:0033744">
    <property type="term" value="F:L-methionine:thioredoxin-disulfide S-oxidoreductase activity"/>
    <property type="evidence" value="ECO:0007669"/>
    <property type="project" value="RHEA"/>
</dbReference>
<dbReference type="OMA" id="LFWESHD"/>
<dbReference type="Proteomes" id="UP000182498">
    <property type="component" value="Unassembled WGS sequence"/>
</dbReference>
<evidence type="ECO:0000256" key="1">
    <source>
        <dbReference type="ARBA" id="ARBA00023002"/>
    </source>
</evidence>
<evidence type="ECO:0000256" key="2">
    <source>
        <dbReference type="ARBA" id="ARBA00047806"/>
    </source>
</evidence>
<comment type="catalytic activity">
    <reaction evidence="2 4">
        <text>L-methionyl-[protein] + [thioredoxin]-disulfide + H2O = L-methionyl-(S)-S-oxide-[protein] + [thioredoxin]-dithiol</text>
        <dbReference type="Rhea" id="RHEA:14217"/>
        <dbReference type="Rhea" id="RHEA-COMP:10698"/>
        <dbReference type="Rhea" id="RHEA-COMP:10700"/>
        <dbReference type="Rhea" id="RHEA-COMP:12313"/>
        <dbReference type="Rhea" id="RHEA-COMP:12315"/>
        <dbReference type="ChEBI" id="CHEBI:15377"/>
        <dbReference type="ChEBI" id="CHEBI:16044"/>
        <dbReference type="ChEBI" id="CHEBI:29950"/>
        <dbReference type="ChEBI" id="CHEBI:44120"/>
        <dbReference type="ChEBI" id="CHEBI:50058"/>
        <dbReference type="EC" id="1.8.4.11"/>
    </reaction>
</comment>
<dbReference type="GO" id="GO:0005737">
    <property type="term" value="C:cytoplasm"/>
    <property type="evidence" value="ECO:0007669"/>
    <property type="project" value="TreeGrafter"/>
</dbReference>
<name>A0A110BFA4_9CORY</name>
<dbReference type="EMBL" id="FAUH01000028">
    <property type="protein sequence ID" value="CUU67506.1"/>
    <property type="molecule type" value="Genomic_DNA"/>
</dbReference>
<dbReference type="InterPro" id="IPR036509">
    <property type="entry name" value="Met_Sox_Rdtase_MsrA_sf"/>
</dbReference>
<dbReference type="PANTHER" id="PTHR42799:SF2">
    <property type="entry name" value="MITOCHONDRIAL PEPTIDE METHIONINE SULFOXIDE REDUCTASE"/>
    <property type="match status" value="1"/>
</dbReference>
<gene>
    <name evidence="4" type="primary">msrA</name>
    <name evidence="6" type="ORF">CVAR292_02869</name>
</gene>
<dbReference type="Pfam" id="PF01625">
    <property type="entry name" value="PMSR"/>
    <property type="match status" value="1"/>
</dbReference>
<comment type="function">
    <text evidence="4">Has an important function as a repair enzyme for proteins that have been inactivated by oxidation. Catalyzes the reversible oxidation-reduction of methionine sulfoxide in proteins to methionine.</text>
</comment>
<keyword evidence="1 4" id="KW-0560">Oxidoreductase</keyword>
<organism evidence="6 7">
    <name type="scientific">Corynebacterium variabile</name>
    <dbReference type="NCBI Taxonomy" id="1727"/>
    <lineage>
        <taxon>Bacteria</taxon>
        <taxon>Bacillati</taxon>
        <taxon>Actinomycetota</taxon>
        <taxon>Actinomycetes</taxon>
        <taxon>Mycobacteriales</taxon>
        <taxon>Corynebacteriaceae</taxon>
        <taxon>Corynebacterium</taxon>
    </lineage>
</organism>
<dbReference type="Gene3D" id="3.30.1060.10">
    <property type="entry name" value="Peptide methionine sulphoxide reductase MsrA"/>
    <property type="match status" value="1"/>
</dbReference>